<organism evidence="2 3">
    <name type="scientific">Sinanodonta woodiana</name>
    <name type="common">Chinese pond mussel</name>
    <name type="synonym">Anodonta woodiana</name>
    <dbReference type="NCBI Taxonomy" id="1069815"/>
    <lineage>
        <taxon>Eukaryota</taxon>
        <taxon>Metazoa</taxon>
        <taxon>Spiralia</taxon>
        <taxon>Lophotrochozoa</taxon>
        <taxon>Mollusca</taxon>
        <taxon>Bivalvia</taxon>
        <taxon>Autobranchia</taxon>
        <taxon>Heteroconchia</taxon>
        <taxon>Palaeoheterodonta</taxon>
        <taxon>Unionida</taxon>
        <taxon>Unionoidea</taxon>
        <taxon>Unionidae</taxon>
        <taxon>Unioninae</taxon>
        <taxon>Sinanodonta</taxon>
    </lineage>
</organism>
<proteinExistence type="predicted"/>
<reference evidence="2 3" key="1">
    <citation type="submission" date="2024-11" db="EMBL/GenBank/DDBJ databases">
        <title>Chromosome-level genome assembly of the freshwater bivalve Anodonta woodiana.</title>
        <authorList>
            <person name="Chen X."/>
        </authorList>
    </citation>
    <scope>NUCLEOTIDE SEQUENCE [LARGE SCALE GENOMIC DNA]</scope>
    <source>
        <strain evidence="2">MN2024</strain>
        <tissue evidence="2">Gills</tissue>
    </source>
</reference>
<gene>
    <name evidence="2" type="ORF">ACJMK2_042856</name>
</gene>
<evidence type="ECO:0000313" key="2">
    <source>
        <dbReference type="EMBL" id="KAL3865469.1"/>
    </source>
</evidence>
<comment type="caution">
    <text evidence="2">The sequence shown here is derived from an EMBL/GenBank/DDBJ whole genome shotgun (WGS) entry which is preliminary data.</text>
</comment>
<evidence type="ECO:0000256" key="1">
    <source>
        <dbReference type="SAM" id="MobiDB-lite"/>
    </source>
</evidence>
<evidence type="ECO:0000313" key="3">
    <source>
        <dbReference type="Proteomes" id="UP001634394"/>
    </source>
</evidence>
<keyword evidence="3" id="KW-1185">Reference proteome</keyword>
<sequence length="211" mass="23862">MNPEVAASVGFRPKSKMLVNGAIPTLFDLSDPKDKHGKRSLTQTQTSKPSRKCSVIEKRRRLEVISEAMSQTMCSSIPHEAEPIEHESGNANTQDIDICLKMIQTTYNLVKRRHVGVQTTIELPPGPYVKTVTRAVQTDESNLENNLDSSFMSLCDDDLTEDPDWNPEDEEDEGPEKLDDQLEVNAAKERKFIVYESCLDKLFNKTNYQIT</sequence>
<accession>A0ABD3VV38</accession>
<feature type="region of interest" description="Disordered" evidence="1">
    <location>
        <begin position="28"/>
        <end position="50"/>
    </location>
</feature>
<dbReference type="AlphaFoldDB" id="A0ABD3VV38"/>
<dbReference type="EMBL" id="JBJQND010000009">
    <property type="protein sequence ID" value="KAL3865469.1"/>
    <property type="molecule type" value="Genomic_DNA"/>
</dbReference>
<feature type="compositionally biased region" description="Acidic residues" evidence="1">
    <location>
        <begin position="156"/>
        <end position="174"/>
    </location>
</feature>
<dbReference type="Proteomes" id="UP001634394">
    <property type="component" value="Unassembled WGS sequence"/>
</dbReference>
<name>A0ABD3VV38_SINWO</name>
<feature type="region of interest" description="Disordered" evidence="1">
    <location>
        <begin position="156"/>
        <end position="180"/>
    </location>
</feature>
<protein>
    <submittedName>
        <fullName evidence="2">Uncharacterized protein</fullName>
    </submittedName>
</protein>